<keyword evidence="3" id="KW-1133">Transmembrane helix</keyword>
<feature type="transmembrane region" description="Helical" evidence="3">
    <location>
        <begin position="91"/>
        <end position="112"/>
    </location>
</feature>
<dbReference type="OrthoDB" id="419317at2759"/>
<reference evidence="5 6" key="1">
    <citation type="journal article" date="2012" name="Nat. Genet.">
        <title>Plasmodium cynomolgi genome sequences provide insight into Plasmodium vivax and the monkey malaria clade.</title>
        <authorList>
            <person name="Tachibana S."/>
            <person name="Sullivan S.A."/>
            <person name="Kawai S."/>
            <person name="Nakamura S."/>
            <person name="Kim H.R."/>
            <person name="Goto N."/>
            <person name="Arisue N."/>
            <person name="Palacpac N.M.Q."/>
            <person name="Honma H."/>
            <person name="Yagi M."/>
            <person name="Tougan T."/>
            <person name="Katakai Y."/>
            <person name="Kaneko O."/>
            <person name="Mita T."/>
            <person name="Kita K."/>
            <person name="Yasutomi Y."/>
            <person name="Sutton P.L."/>
            <person name="Shakhbatyan R."/>
            <person name="Horii T."/>
            <person name="Yasunaga T."/>
            <person name="Barnwell J.W."/>
            <person name="Escalante A.A."/>
            <person name="Carlton J.M."/>
            <person name="Tanabe K."/>
        </authorList>
    </citation>
    <scope>NUCLEOTIDE SEQUENCE [LARGE SCALE GENOMIC DNA]</scope>
    <source>
        <strain evidence="5 6">B</strain>
    </source>
</reference>
<dbReference type="VEuPathDB" id="PlasmoDB:PCYB_082150"/>
<dbReference type="GO" id="GO:0043130">
    <property type="term" value="F:ubiquitin binding"/>
    <property type="evidence" value="ECO:0007669"/>
    <property type="project" value="UniProtKB-UniRule"/>
</dbReference>
<dbReference type="GO" id="GO:0003684">
    <property type="term" value="F:damaged DNA binding"/>
    <property type="evidence" value="ECO:0007669"/>
    <property type="project" value="UniProtKB-UniRule"/>
</dbReference>
<keyword evidence="6" id="KW-1185">Reference proteome</keyword>
<dbReference type="GO" id="GO:0005737">
    <property type="term" value="C:cytoplasm"/>
    <property type="evidence" value="ECO:0007669"/>
    <property type="project" value="UniProtKB-SubCell"/>
</dbReference>
<organism evidence="5 6">
    <name type="scientific">Plasmodium cynomolgi (strain B)</name>
    <dbReference type="NCBI Taxonomy" id="1120755"/>
    <lineage>
        <taxon>Eukaryota</taxon>
        <taxon>Sar</taxon>
        <taxon>Alveolata</taxon>
        <taxon>Apicomplexa</taxon>
        <taxon>Aconoidasida</taxon>
        <taxon>Haemosporida</taxon>
        <taxon>Plasmodiidae</taxon>
        <taxon>Plasmodium</taxon>
        <taxon>Plasmodium (Plasmodium)</taxon>
    </lineage>
</organism>
<gene>
    <name evidence="5" type="ORF">PCYB_082150</name>
</gene>
<dbReference type="GO" id="GO:0043161">
    <property type="term" value="P:proteasome-mediated ubiquitin-dependent protein catabolic process"/>
    <property type="evidence" value="ECO:0007669"/>
    <property type="project" value="UniProtKB-UniRule"/>
</dbReference>
<evidence type="ECO:0000256" key="1">
    <source>
        <dbReference type="RuleBase" id="RU367049"/>
    </source>
</evidence>
<dbReference type="SUPFAM" id="SSF46934">
    <property type="entry name" value="UBA-like"/>
    <property type="match status" value="1"/>
</dbReference>
<feature type="domain" description="UBA" evidence="4">
    <location>
        <begin position="34"/>
        <end position="77"/>
    </location>
</feature>
<dbReference type="RefSeq" id="XP_004222001.1">
    <property type="nucleotide sequence ID" value="XM_004221953.1"/>
</dbReference>
<sequence length="117" mass="13416">NTENDLLTGEAFTDQGNQNITDPNNENFQIPITPLNENEMESIKKLESLGFPKHLALEAFIACDKNEEMAANYLFENMNDYASEKNCLSKTFYICSTFYVCLMTLFNCYNIVLVNFL</sequence>
<name>K6USA6_PLACD</name>
<dbReference type="InterPro" id="IPR004806">
    <property type="entry name" value="Rad23"/>
</dbReference>
<evidence type="ECO:0000259" key="4">
    <source>
        <dbReference type="PROSITE" id="PS50030"/>
    </source>
</evidence>
<dbReference type="PROSITE" id="PS50030">
    <property type="entry name" value="UBA"/>
    <property type="match status" value="1"/>
</dbReference>
<evidence type="ECO:0000256" key="2">
    <source>
        <dbReference type="SAM" id="MobiDB-lite"/>
    </source>
</evidence>
<comment type="subcellular location">
    <subcellularLocation>
        <location evidence="1">Nucleus</location>
    </subcellularLocation>
    <subcellularLocation>
        <location evidence="1">Cytoplasm</location>
    </subcellularLocation>
</comment>
<protein>
    <recommendedName>
        <fullName evidence="1">UV excision repair protein RAD23</fullName>
    </recommendedName>
</protein>
<dbReference type="InterPro" id="IPR009060">
    <property type="entry name" value="UBA-like_sf"/>
</dbReference>
<keyword evidence="1" id="KW-0539">Nucleus</keyword>
<dbReference type="GO" id="GO:0006289">
    <property type="term" value="P:nucleotide-excision repair"/>
    <property type="evidence" value="ECO:0007669"/>
    <property type="project" value="UniProtKB-UniRule"/>
</dbReference>
<dbReference type="SMART" id="SM00165">
    <property type="entry name" value="UBA"/>
    <property type="match status" value="1"/>
</dbReference>
<dbReference type="InterPro" id="IPR015940">
    <property type="entry name" value="UBA"/>
</dbReference>
<feature type="region of interest" description="Disordered" evidence="2">
    <location>
        <begin position="1"/>
        <end position="24"/>
    </location>
</feature>
<dbReference type="GO" id="GO:0005634">
    <property type="term" value="C:nucleus"/>
    <property type="evidence" value="ECO:0007669"/>
    <property type="project" value="UniProtKB-SubCell"/>
</dbReference>
<comment type="similarity">
    <text evidence="1">Belongs to the RAD23 family.</text>
</comment>
<feature type="compositionally biased region" description="Polar residues" evidence="2">
    <location>
        <begin position="14"/>
        <end position="24"/>
    </location>
</feature>
<comment type="function">
    <text evidence="1">Multiubiquitin chain receptor involved in modulation of proteasomal degradation. Involved in nucleotide excision repair.</text>
</comment>
<keyword evidence="1" id="KW-0227">DNA damage</keyword>
<dbReference type="GeneID" id="14692404"/>
<proteinExistence type="inferred from homology"/>
<dbReference type="CDD" id="cd14281">
    <property type="entry name" value="UBA2_Rad23_like"/>
    <property type="match status" value="1"/>
</dbReference>
<feature type="non-terminal residue" evidence="5">
    <location>
        <position position="117"/>
    </location>
</feature>
<dbReference type="PRINTS" id="PR01839">
    <property type="entry name" value="RAD23PROTEIN"/>
</dbReference>
<keyword evidence="1" id="KW-0234">DNA repair</keyword>
<keyword evidence="3" id="KW-0472">Membrane</keyword>
<dbReference type="eggNOG" id="KOG0011">
    <property type="taxonomic scope" value="Eukaryota"/>
</dbReference>
<evidence type="ECO:0000313" key="6">
    <source>
        <dbReference type="Proteomes" id="UP000006319"/>
    </source>
</evidence>
<dbReference type="KEGG" id="pcy:PCYB_082150"/>
<dbReference type="GO" id="GO:0031593">
    <property type="term" value="F:polyubiquitin modification-dependent protein binding"/>
    <property type="evidence" value="ECO:0007669"/>
    <property type="project" value="UniProtKB-UniRule"/>
</dbReference>
<dbReference type="AlphaFoldDB" id="K6USA6"/>
<dbReference type="EMBL" id="DF157100">
    <property type="protein sequence ID" value="GAB66054.1"/>
    <property type="molecule type" value="Genomic_DNA"/>
</dbReference>
<accession>K6USA6</accession>
<feature type="non-terminal residue" evidence="5">
    <location>
        <position position="1"/>
    </location>
</feature>
<dbReference type="FunFam" id="1.10.8.10:FF:000002">
    <property type="entry name" value="UV excision repair protein RAD23 homolog"/>
    <property type="match status" value="1"/>
</dbReference>
<evidence type="ECO:0000313" key="5">
    <source>
        <dbReference type="EMBL" id="GAB66054.1"/>
    </source>
</evidence>
<dbReference type="Pfam" id="PF00627">
    <property type="entry name" value="UBA"/>
    <property type="match status" value="1"/>
</dbReference>
<keyword evidence="3" id="KW-0812">Transmembrane</keyword>
<evidence type="ECO:0000256" key="3">
    <source>
        <dbReference type="SAM" id="Phobius"/>
    </source>
</evidence>
<dbReference type="Gene3D" id="1.10.8.10">
    <property type="entry name" value="DNA helicase RuvA subunit, C-terminal domain"/>
    <property type="match status" value="1"/>
</dbReference>
<keyword evidence="1" id="KW-0963">Cytoplasm</keyword>
<dbReference type="Proteomes" id="UP000006319">
    <property type="component" value="Chromosome 8"/>
</dbReference>